<evidence type="ECO:0000256" key="8">
    <source>
        <dbReference type="ARBA" id="ARBA00023170"/>
    </source>
</evidence>
<dbReference type="KEGG" id="plue:EWM63_27450"/>
<dbReference type="InterPro" id="IPR037066">
    <property type="entry name" value="Plug_dom_sf"/>
</dbReference>
<evidence type="ECO:0000313" key="16">
    <source>
        <dbReference type="Proteomes" id="UP000290637"/>
    </source>
</evidence>
<keyword evidence="6 11" id="KW-0798">TonB box</keyword>
<dbReference type="Pfam" id="PF07715">
    <property type="entry name" value="Plug"/>
    <property type="match status" value="1"/>
</dbReference>
<sequence>MVRPPSLQHAVALACLAFSHAPAHAQQVPMAEVVVTATRNAKAVDKIPGAVTVVSQRELEMQYLLADDPSAALATYVPGYSPSRQKISSSGESLRGRTPLILLDGIPQSNPLRAGMREGYFADTAIIERIEVINGASAIQGMGATGGIINYITKTPRQEGTGVALHARAATGFRHDNLDWKTGLSVSHKSGAFDMLAYASVQRRGMAYDGTGRLVGIDALQGDTLDAGGHDVFIKIGRNFGDQRLQLTVNRFNFRGELDYRAVPADFARGTPTSSIPGRPPGNPARNAVHTSSLDYRHASLLDGVLTAQLFSQDFMALYGASNTITFQDARLAPPGMLFDQSEINADKHGAKITWVHPDLLLPGLEWTLGIDHLRDRSGQRMALTNRTWVPTLDFTSTAPFLQLEYDVGPVTVRAGVRRESASLQVDAYTTLWSYGGVQVRGGKRSFDKAVKNIGAVWRFAPAWTAFLSSSEGFGLPDVGVVLRGVNRPGQSVDTLFELQPVITRNQEIGINWRGARGSAGASFYDSRSKLGTVMRINAEGFGVLDRVPTTVRGWEVSAEVRPASTLSLFGTYARTIGKTAATAGAPMDLALGARAQGPDKLVLGAGWRPLPRTQLRLQATHLADRDINVGRTAGTINLEEHFRGYTLADLAMTWDTSLGRFGVGIDNLTDRQYVGYYSQSVFLKDPLTYFAGRGRTYSASYTRNF</sequence>
<evidence type="ECO:0000256" key="5">
    <source>
        <dbReference type="ARBA" id="ARBA00022692"/>
    </source>
</evidence>
<keyword evidence="8 15" id="KW-0675">Receptor</keyword>
<evidence type="ECO:0000259" key="14">
    <source>
        <dbReference type="Pfam" id="PF07715"/>
    </source>
</evidence>
<evidence type="ECO:0000313" key="15">
    <source>
        <dbReference type="EMBL" id="QBE66253.1"/>
    </source>
</evidence>
<dbReference type="GO" id="GO:0015344">
    <property type="term" value="F:siderophore uptake transmembrane transporter activity"/>
    <property type="evidence" value="ECO:0007669"/>
    <property type="project" value="TreeGrafter"/>
</dbReference>
<dbReference type="InterPro" id="IPR039426">
    <property type="entry name" value="TonB-dep_rcpt-like"/>
</dbReference>
<evidence type="ECO:0000256" key="2">
    <source>
        <dbReference type="ARBA" id="ARBA00009810"/>
    </source>
</evidence>
<dbReference type="InterPro" id="IPR000531">
    <property type="entry name" value="Beta-barrel_TonB"/>
</dbReference>
<dbReference type="PROSITE" id="PS52016">
    <property type="entry name" value="TONB_DEPENDENT_REC_3"/>
    <property type="match status" value="1"/>
</dbReference>
<comment type="similarity">
    <text evidence="2 10 11">Belongs to the TonB-dependent receptor family.</text>
</comment>
<keyword evidence="4 10" id="KW-1134">Transmembrane beta strand</keyword>
<evidence type="ECO:0000256" key="10">
    <source>
        <dbReference type="PROSITE-ProRule" id="PRU01360"/>
    </source>
</evidence>
<keyword evidence="7 10" id="KW-0472">Membrane</keyword>
<evidence type="ECO:0000256" key="7">
    <source>
        <dbReference type="ARBA" id="ARBA00023136"/>
    </source>
</evidence>
<keyword evidence="16" id="KW-1185">Reference proteome</keyword>
<dbReference type="OrthoDB" id="8670144at2"/>
<dbReference type="GO" id="GO:0044718">
    <property type="term" value="P:siderophore transmembrane transport"/>
    <property type="evidence" value="ECO:0007669"/>
    <property type="project" value="TreeGrafter"/>
</dbReference>
<proteinExistence type="inferred from homology"/>
<name>A0A4V0Z4A4_9BURK</name>
<keyword evidence="5 10" id="KW-0812">Transmembrane</keyword>
<dbReference type="InterPro" id="IPR036942">
    <property type="entry name" value="Beta-barrel_TonB_sf"/>
</dbReference>
<evidence type="ECO:0000256" key="11">
    <source>
        <dbReference type="RuleBase" id="RU003357"/>
    </source>
</evidence>
<evidence type="ECO:0000256" key="12">
    <source>
        <dbReference type="SAM" id="SignalP"/>
    </source>
</evidence>
<comment type="subcellular location">
    <subcellularLocation>
        <location evidence="1 10">Cell outer membrane</location>
        <topology evidence="1 10">Multi-pass membrane protein</topology>
    </subcellularLocation>
</comment>
<evidence type="ECO:0000256" key="3">
    <source>
        <dbReference type="ARBA" id="ARBA00022448"/>
    </source>
</evidence>
<evidence type="ECO:0000256" key="1">
    <source>
        <dbReference type="ARBA" id="ARBA00004571"/>
    </source>
</evidence>
<dbReference type="PANTHER" id="PTHR30069:SF42">
    <property type="entry name" value="FERRIC AEROBACTIN RECEPTOR"/>
    <property type="match status" value="1"/>
</dbReference>
<evidence type="ECO:0000256" key="9">
    <source>
        <dbReference type="ARBA" id="ARBA00023237"/>
    </source>
</evidence>
<dbReference type="SUPFAM" id="SSF56935">
    <property type="entry name" value="Porins"/>
    <property type="match status" value="1"/>
</dbReference>
<dbReference type="GO" id="GO:0009279">
    <property type="term" value="C:cell outer membrane"/>
    <property type="evidence" value="ECO:0007669"/>
    <property type="project" value="UniProtKB-SubCell"/>
</dbReference>
<dbReference type="CDD" id="cd01347">
    <property type="entry name" value="ligand_gated_channel"/>
    <property type="match status" value="1"/>
</dbReference>
<feature type="chain" id="PRO_5020428062" evidence="12">
    <location>
        <begin position="26"/>
        <end position="706"/>
    </location>
</feature>
<feature type="signal peptide" evidence="12">
    <location>
        <begin position="1"/>
        <end position="25"/>
    </location>
</feature>
<protein>
    <submittedName>
        <fullName evidence="15">TonB-dependent receptor</fullName>
    </submittedName>
</protein>
<evidence type="ECO:0000256" key="4">
    <source>
        <dbReference type="ARBA" id="ARBA00022452"/>
    </source>
</evidence>
<dbReference type="PANTHER" id="PTHR30069">
    <property type="entry name" value="TONB-DEPENDENT OUTER MEMBRANE RECEPTOR"/>
    <property type="match status" value="1"/>
</dbReference>
<organism evidence="15 16">
    <name type="scientific">Pseudoduganella lutea</name>
    <dbReference type="NCBI Taxonomy" id="321985"/>
    <lineage>
        <taxon>Bacteria</taxon>
        <taxon>Pseudomonadati</taxon>
        <taxon>Pseudomonadota</taxon>
        <taxon>Betaproteobacteria</taxon>
        <taxon>Burkholderiales</taxon>
        <taxon>Oxalobacteraceae</taxon>
        <taxon>Telluria group</taxon>
        <taxon>Pseudoduganella</taxon>
    </lineage>
</organism>
<dbReference type="Gene3D" id="2.40.170.20">
    <property type="entry name" value="TonB-dependent receptor, beta-barrel domain"/>
    <property type="match status" value="1"/>
</dbReference>
<reference evidence="15 16" key="1">
    <citation type="submission" date="2019-02" db="EMBL/GenBank/DDBJ databases">
        <title>Draft Genome Sequences of Six Type Strains of the Genus Massilia.</title>
        <authorList>
            <person name="Miess H."/>
            <person name="Frediansyhah A."/>
            <person name="Gross H."/>
        </authorList>
    </citation>
    <scope>NUCLEOTIDE SEQUENCE [LARGE SCALE GENOMIC DNA]</scope>
    <source>
        <strain evidence="15 16">DSM 17473</strain>
    </source>
</reference>
<evidence type="ECO:0000259" key="13">
    <source>
        <dbReference type="Pfam" id="PF00593"/>
    </source>
</evidence>
<dbReference type="Proteomes" id="UP000290637">
    <property type="component" value="Chromosome"/>
</dbReference>
<gene>
    <name evidence="15" type="ORF">EWM63_27450</name>
</gene>
<keyword evidence="9 10" id="KW-0998">Cell outer membrane</keyword>
<dbReference type="Gene3D" id="2.170.130.10">
    <property type="entry name" value="TonB-dependent receptor, plug domain"/>
    <property type="match status" value="1"/>
</dbReference>
<dbReference type="AlphaFoldDB" id="A0A4V0Z4A4"/>
<evidence type="ECO:0000256" key="6">
    <source>
        <dbReference type="ARBA" id="ARBA00023077"/>
    </source>
</evidence>
<feature type="domain" description="TonB-dependent receptor-like beta-barrel" evidence="13">
    <location>
        <begin position="240"/>
        <end position="669"/>
    </location>
</feature>
<keyword evidence="12" id="KW-0732">Signal</keyword>
<dbReference type="Pfam" id="PF00593">
    <property type="entry name" value="TonB_dep_Rec_b-barrel"/>
    <property type="match status" value="1"/>
</dbReference>
<dbReference type="InterPro" id="IPR012910">
    <property type="entry name" value="Plug_dom"/>
</dbReference>
<keyword evidence="3 10" id="KW-0813">Transport</keyword>
<dbReference type="EMBL" id="CP035913">
    <property type="protein sequence ID" value="QBE66253.1"/>
    <property type="molecule type" value="Genomic_DNA"/>
</dbReference>
<accession>A0A4V0Z4A4</accession>
<dbReference type="PROSITE" id="PS51257">
    <property type="entry name" value="PROKAR_LIPOPROTEIN"/>
    <property type="match status" value="1"/>
</dbReference>
<feature type="domain" description="TonB-dependent receptor plug" evidence="14">
    <location>
        <begin position="45"/>
        <end position="148"/>
    </location>
</feature>